<evidence type="ECO:0000256" key="5">
    <source>
        <dbReference type="PROSITE-ProRule" id="PRU00182"/>
    </source>
</evidence>
<feature type="domain" description="RNA-binding S4" evidence="8">
    <location>
        <begin position="11"/>
        <end position="69"/>
    </location>
</feature>
<dbReference type="NCBIfam" id="TIGR00093">
    <property type="entry name" value="pseudouridine synthase"/>
    <property type="match status" value="1"/>
</dbReference>
<dbReference type="Proteomes" id="UP001367771">
    <property type="component" value="Unassembled WGS sequence"/>
</dbReference>
<evidence type="ECO:0000313" key="10">
    <source>
        <dbReference type="Proteomes" id="UP001367771"/>
    </source>
</evidence>
<feature type="compositionally biased region" description="Basic and acidic residues" evidence="7">
    <location>
        <begin position="397"/>
        <end position="426"/>
    </location>
</feature>
<dbReference type="Gene3D" id="3.30.70.1560">
    <property type="entry name" value="Alpha-L RNA-binding motif"/>
    <property type="match status" value="1"/>
</dbReference>
<keyword evidence="3 5" id="KW-0694">RNA-binding</keyword>
<protein>
    <recommendedName>
        <fullName evidence="6">Pseudouridine synthase</fullName>
        <ecNumber evidence="6">5.4.99.-</ecNumber>
    </recommendedName>
</protein>
<dbReference type="Pfam" id="PF00849">
    <property type="entry name" value="PseudoU_synth_2"/>
    <property type="match status" value="1"/>
</dbReference>
<evidence type="ECO:0000256" key="6">
    <source>
        <dbReference type="RuleBase" id="RU003887"/>
    </source>
</evidence>
<feature type="compositionally biased region" description="Gly residues" evidence="7">
    <location>
        <begin position="458"/>
        <end position="474"/>
    </location>
</feature>
<dbReference type="InterPro" id="IPR050343">
    <property type="entry name" value="RsuA_PseudoU_synthase"/>
</dbReference>
<feature type="compositionally biased region" description="Basic and acidic residues" evidence="7">
    <location>
        <begin position="320"/>
        <end position="354"/>
    </location>
</feature>
<dbReference type="RefSeq" id="WP_336545014.1">
    <property type="nucleotide sequence ID" value="NZ_JBBBDM010000003.1"/>
</dbReference>
<evidence type="ECO:0000259" key="8">
    <source>
        <dbReference type="SMART" id="SM00363"/>
    </source>
</evidence>
<sequence>MAQSSEPRSGDRIAKLLARAGIASRREIERMIADGRVALDGTVLDTPATVLRSLNGVTVDGEPVAQAEPTRLFLYHKPTGLLVTERDPKGRPTIYDRLPDDLPRLVPVGRLDLNTEGLLLLTTDGGFKRQLELPATGVERSYRARAYGNVTQQQLEDLADGIEIDGIRYGPIDANIERRTGANVWIEITITEGKNREVRRVLEHLDLQVSRLIRTRYGPFLLGDLPVGGIGEVKQHEIVAFRRTLKGGVPEADLIEPPRDGFRAAPSAARPARARPRPIDAPAPREAQAAGRGAARAPRRSDATANGIAPRPARPGATGERARPVLREGREMRTTADGEGQRGRPRRDEREARPARSSTGGALRDGQPARGRRGETEARSARPTTGAARDGQPARFRRADTERVPAGDGAREGQRGRFRRDDREARPVPTGGSARKPWEQETPRRDEPQRSGGRPARTGGGSAGGRSGGGGGADGRPARPSRPDTPRGPAGGRGAPRGGPKGGKR</sequence>
<dbReference type="InterPro" id="IPR020094">
    <property type="entry name" value="TruA/RsuA/RluB/E/F_N"/>
</dbReference>
<evidence type="ECO:0000256" key="7">
    <source>
        <dbReference type="SAM" id="MobiDB-lite"/>
    </source>
</evidence>
<evidence type="ECO:0000313" key="9">
    <source>
        <dbReference type="EMBL" id="MEI5687127.1"/>
    </source>
</evidence>
<dbReference type="PANTHER" id="PTHR47683:SF3">
    <property type="entry name" value="RIBOSOMAL LARGE SUBUNIT PSEUDOURIDINE SYNTHASE B"/>
    <property type="match status" value="1"/>
</dbReference>
<dbReference type="PANTHER" id="PTHR47683">
    <property type="entry name" value="PSEUDOURIDINE SYNTHASE FAMILY PROTEIN-RELATED"/>
    <property type="match status" value="1"/>
</dbReference>
<feature type="compositionally biased region" description="Low complexity" evidence="7">
    <location>
        <begin position="280"/>
        <end position="296"/>
    </location>
</feature>
<feature type="compositionally biased region" description="Gly residues" evidence="7">
    <location>
        <begin position="489"/>
        <end position="505"/>
    </location>
</feature>
<dbReference type="InterPro" id="IPR036986">
    <property type="entry name" value="S4_RNA-bd_sf"/>
</dbReference>
<feature type="compositionally biased region" description="Basic and acidic residues" evidence="7">
    <location>
        <begin position="436"/>
        <end position="449"/>
    </location>
</feature>
<dbReference type="CDD" id="cd00165">
    <property type="entry name" value="S4"/>
    <property type="match status" value="1"/>
</dbReference>
<dbReference type="InterPro" id="IPR006145">
    <property type="entry name" value="PsdUridine_synth_RsuA/RluA"/>
</dbReference>
<dbReference type="InterPro" id="IPR042092">
    <property type="entry name" value="PsdUridine_s_RsuA/RluB/E/F_cat"/>
</dbReference>
<evidence type="ECO:0000256" key="4">
    <source>
        <dbReference type="ARBA" id="ARBA00023235"/>
    </source>
</evidence>
<dbReference type="Gene3D" id="3.30.70.580">
    <property type="entry name" value="Pseudouridine synthase I, catalytic domain, N-terminal subdomain"/>
    <property type="match status" value="1"/>
</dbReference>
<keyword evidence="4 6" id="KW-0413">Isomerase</keyword>
<comment type="caution">
    <text evidence="9">The sequence shown here is derived from an EMBL/GenBank/DDBJ whole genome shotgun (WGS) entry which is preliminary data.</text>
</comment>
<dbReference type="EC" id="5.4.99.-" evidence="6"/>
<dbReference type="PROSITE" id="PS50889">
    <property type="entry name" value="S4"/>
    <property type="match status" value="1"/>
</dbReference>
<dbReference type="EMBL" id="JBBBDM010000003">
    <property type="protein sequence ID" value="MEI5687127.1"/>
    <property type="molecule type" value="Genomic_DNA"/>
</dbReference>
<dbReference type="SMART" id="SM00363">
    <property type="entry name" value="S4"/>
    <property type="match status" value="1"/>
</dbReference>
<keyword evidence="10" id="KW-1185">Reference proteome</keyword>
<dbReference type="SUPFAM" id="SSF55120">
    <property type="entry name" value="Pseudouridine synthase"/>
    <property type="match status" value="1"/>
</dbReference>
<evidence type="ECO:0000256" key="1">
    <source>
        <dbReference type="ARBA" id="ARBA00000073"/>
    </source>
</evidence>
<feature type="region of interest" description="Disordered" evidence="7">
    <location>
        <begin position="252"/>
        <end position="505"/>
    </location>
</feature>
<evidence type="ECO:0000256" key="2">
    <source>
        <dbReference type="ARBA" id="ARBA00008348"/>
    </source>
</evidence>
<dbReference type="InterPro" id="IPR002942">
    <property type="entry name" value="S4_RNA-bd"/>
</dbReference>
<dbReference type="SUPFAM" id="SSF55174">
    <property type="entry name" value="Alpha-L RNA-binding motif"/>
    <property type="match status" value="1"/>
</dbReference>
<comment type="catalytic activity">
    <reaction evidence="1">
        <text>a uridine in RNA = a pseudouridine in RNA</text>
        <dbReference type="Rhea" id="RHEA:48348"/>
        <dbReference type="Rhea" id="RHEA-COMP:12068"/>
        <dbReference type="Rhea" id="RHEA-COMP:12069"/>
        <dbReference type="ChEBI" id="CHEBI:65314"/>
        <dbReference type="ChEBI" id="CHEBI:65315"/>
    </reaction>
</comment>
<dbReference type="InterPro" id="IPR020103">
    <property type="entry name" value="PsdUridine_synth_cat_dom_sf"/>
</dbReference>
<proteinExistence type="inferred from homology"/>
<evidence type="ECO:0000256" key="3">
    <source>
        <dbReference type="ARBA" id="ARBA00022884"/>
    </source>
</evidence>
<gene>
    <name evidence="9" type="ORF">V8201_08565</name>
</gene>
<comment type="similarity">
    <text evidence="2 6">Belongs to the pseudouridine synthase RsuA family.</text>
</comment>
<dbReference type="Gene3D" id="3.10.290.10">
    <property type="entry name" value="RNA-binding S4 domain"/>
    <property type="match status" value="1"/>
</dbReference>
<accession>A0ABU8H2B0</accession>
<reference evidence="9 10" key="1">
    <citation type="journal article" date="2013" name="Int. J. Syst. Evol. Microbiol.">
        <title>Sphingomonas kyungheensis sp. nov., a bacterium with ginsenoside-converting activity isolated from soil of a ginseng field.</title>
        <authorList>
            <person name="Son H.M."/>
            <person name="Yang J.E."/>
            <person name="Park Y."/>
            <person name="Han C.K."/>
            <person name="Kim S.G."/>
            <person name="Kook M."/>
            <person name="Yi T.H."/>
        </authorList>
    </citation>
    <scope>NUCLEOTIDE SEQUENCE [LARGE SCALE GENOMIC DNA]</scope>
    <source>
        <strain evidence="9 10">LMG 26582</strain>
    </source>
</reference>
<organism evidence="9 10">
    <name type="scientific">Sphingomonas kyungheensis</name>
    <dbReference type="NCBI Taxonomy" id="1069987"/>
    <lineage>
        <taxon>Bacteria</taxon>
        <taxon>Pseudomonadati</taxon>
        <taxon>Pseudomonadota</taxon>
        <taxon>Alphaproteobacteria</taxon>
        <taxon>Sphingomonadales</taxon>
        <taxon>Sphingomonadaceae</taxon>
        <taxon>Sphingomonas</taxon>
    </lineage>
</organism>
<dbReference type="PROSITE" id="PS01149">
    <property type="entry name" value="PSI_RSU"/>
    <property type="match status" value="1"/>
</dbReference>
<dbReference type="InterPro" id="IPR018496">
    <property type="entry name" value="PsdUridine_synth_RsuA/RluB_CS"/>
</dbReference>
<name>A0ABU8H2B0_9SPHN</name>
<dbReference type="Pfam" id="PF01479">
    <property type="entry name" value="S4"/>
    <property type="match status" value="1"/>
</dbReference>
<dbReference type="InterPro" id="IPR000748">
    <property type="entry name" value="PsdUridine_synth_RsuA/RluB/E/F"/>
</dbReference>